<organism evidence="2 3">
    <name type="scientific">Digitaria exilis</name>
    <dbReference type="NCBI Taxonomy" id="1010633"/>
    <lineage>
        <taxon>Eukaryota</taxon>
        <taxon>Viridiplantae</taxon>
        <taxon>Streptophyta</taxon>
        <taxon>Embryophyta</taxon>
        <taxon>Tracheophyta</taxon>
        <taxon>Spermatophyta</taxon>
        <taxon>Magnoliopsida</taxon>
        <taxon>Liliopsida</taxon>
        <taxon>Poales</taxon>
        <taxon>Poaceae</taxon>
        <taxon>PACMAD clade</taxon>
        <taxon>Panicoideae</taxon>
        <taxon>Panicodae</taxon>
        <taxon>Paniceae</taxon>
        <taxon>Anthephorinae</taxon>
        <taxon>Digitaria</taxon>
    </lineage>
</organism>
<accession>A0A835DYS7</accession>
<dbReference type="Pfam" id="PF24758">
    <property type="entry name" value="LRR_At5g56370"/>
    <property type="match status" value="1"/>
</dbReference>
<sequence>MSHQAPTFGVPRSFEHRFQIPLVGSVFRRLKTMNLYGVFVDHGFQERLNSGCPVLEDLALHHCRNEFVAIQSDTLKNLLVHYCSCHNELLVIRAPCLVSLSFKFPYGCYGNGISLQAGNSLAKAAIFIDGVELSQSGQTILLGSLCNVTSLELRGFSAMALLDKELDFTTFDNLRTLSLNWYSPISHDA</sequence>
<keyword evidence="3" id="KW-1185">Reference proteome</keyword>
<dbReference type="InterPro" id="IPR053197">
    <property type="entry name" value="F-box_SCFL_complex_component"/>
</dbReference>
<dbReference type="SUPFAM" id="SSF52047">
    <property type="entry name" value="RNI-like"/>
    <property type="match status" value="1"/>
</dbReference>
<name>A0A835DYS7_9POAL</name>
<dbReference type="PANTHER" id="PTHR34223:SF98">
    <property type="entry name" value="OS04G0440901 PROTEIN"/>
    <property type="match status" value="1"/>
</dbReference>
<protein>
    <recommendedName>
        <fullName evidence="1">F-box/LRR-repeat protein 15/At3g58940/PEG3-like LRR domain-containing protein</fullName>
    </recommendedName>
</protein>
<evidence type="ECO:0000259" key="1">
    <source>
        <dbReference type="Pfam" id="PF24758"/>
    </source>
</evidence>
<dbReference type="InterPro" id="IPR032675">
    <property type="entry name" value="LRR_dom_sf"/>
</dbReference>
<dbReference type="Gene3D" id="3.80.10.10">
    <property type="entry name" value="Ribonuclease Inhibitor"/>
    <property type="match status" value="1"/>
</dbReference>
<dbReference type="EMBL" id="JACEFO010002617">
    <property type="protein sequence ID" value="KAF8653833.1"/>
    <property type="molecule type" value="Genomic_DNA"/>
</dbReference>
<feature type="domain" description="F-box/LRR-repeat protein 15/At3g58940/PEG3-like LRR" evidence="1">
    <location>
        <begin position="22"/>
        <end position="102"/>
    </location>
</feature>
<dbReference type="Proteomes" id="UP000636709">
    <property type="component" value="Unassembled WGS sequence"/>
</dbReference>
<comment type="caution">
    <text evidence="2">The sequence shown here is derived from an EMBL/GenBank/DDBJ whole genome shotgun (WGS) entry which is preliminary data.</text>
</comment>
<dbReference type="AlphaFoldDB" id="A0A835DYS7"/>
<reference evidence="2" key="1">
    <citation type="submission" date="2020-07" db="EMBL/GenBank/DDBJ databases">
        <title>Genome sequence and genetic diversity analysis of an under-domesticated orphan crop, white fonio (Digitaria exilis).</title>
        <authorList>
            <person name="Bennetzen J.L."/>
            <person name="Chen S."/>
            <person name="Ma X."/>
            <person name="Wang X."/>
            <person name="Yssel A.E.J."/>
            <person name="Chaluvadi S.R."/>
            <person name="Johnson M."/>
            <person name="Gangashetty P."/>
            <person name="Hamidou F."/>
            <person name="Sanogo M.D."/>
            <person name="Zwaenepoel A."/>
            <person name="Wallace J."/>
            <person name="Van De Peer Y."/>
            <person name="Van Deynze A."/>
        </authorList>
    </citation>
    <scope>NUCLEOTIDE SEQUENCE</scope>
    <source>
        <tissue evidence="2">Leaves</tissue>
    </source>
</reference>
<dbReference type="PANTHER" id="PTHR34223">
    <property type="entry name" value="OS11G0201299 PROTEIN"/>
    <property type="match status" value="1"/>
</dbReference>
<proteinExistence type="predicted"/>
<gene>
    <name evidence="2" type="ORF">HU200_061958</name>
</gene>
<dbReference type="OrthoDB" id="588113at2759"/>
<evidence type="ECO:0000313" key="3">
    <source>
        <dbReference type="Proteomes" id="UP000636709"/>
    </source>
</evidence>
<evidence type="ECO:0000313" key="2">
    <source>
        <dbReference type="EMBL" id="KAF8653833.1"/>
    </source>
</evidence>
<dbReference type="InterPro" id="IPR055411">
    <property type="entry name" value="LRR_FXL15/At3g58940/PEG3-like"/>
</dbReference>